<keyword evidence="16" id="KW-1185">Reference proteome</keyword>
<evidence type="ECO:0000256" key="4">
    <source>
        <dbReference type="ARBA" id="ARBA00022553"/>
    </source>
</evidence>
<evidence type="ECO:0000256" key="1">
    <source>
        <dbReference type="ARBA" id="ARBA00000085"/>
    </source>
</evidence>
<evidence type="ECO:0000256" key="9">
    <source>
        <dbReference type="ARBA" id="ARBA00023012"/>
    </source>
</evidence>
<sequence>MPASLRWQIVLTMSTVVLITVASVVVVTRSVSLAQVSDRANAAVEQELEEFRRFVAQGTDPVTAAPFSSTRRLTEVYLSRQIPDEDELMVGLLDGNLLQADRSHLRSAHPEPLDPSEPLAAKVLSSDESSGILDDPDRGTAHWGRLAFTTGDESQSGQFAVVMFTREDEAAVSSQVRMMAAAGAGGVLVATLLALLVAGRIIAPIRRLQEVSSSISNSDLSRRVPADGPREISRLAETFNDMLDRLETVVNDQRAFVDDAGHELRTPLTVVRGQLELLETSDAESRARSVELATTELDRMTRMVNDLLTLAVADSGSFLHPSPVDIAELMIDIEDKVRTVSDRALLVDAAEGVVVLDEQRVTEAVLELFGNALRYSDDTVEIGSEFRGTGPGRYLRIWVRDRGPGLPPESRESLFRRFSRGGEHAAASARPRGAGLGLSIVKSIAEGHGGRAFVESTVGLGSIFGLDLPAPTGPEGSGTPEEKEQRQ</sequence>
<dbReference type="EMBL" id="JALIEA010000010">
    <property type="protein sequence ID" value="MCJ7857584.1"/>
    <property type="molecule type" value="Genomic_DNA"/>
</dbReference>
<dbReference type="FunFam" id="1.10.287.130:FF:000001">
    <property type="entry name" value="Two-component sensor histidine kinase"/>
    <property type="match status" value="1"/>
</dbReference>
<dbReference type="CDD" id="cd06225">
    <property type="entry name" value="HAMP"/>
    <property type="match status" value="1"/>
</dbReference>
<dbReference type="EC" id="2.7.13.3" evidence="3"/>
<dbReference type="PANTHER" id="PTHR45436:SF5">
    <property type="entry name" value="SENSOR HISTIDINE KINASE TRCS"/>
    <property type="match status" value="1"/>
</dbReference>
<keyword evidence="6 12" id="KW-0812">Transmembrane</keyword>
<dbReference type="Pfam" id="PF00512">
    <property type="entry name" value="HisKA"/>
    <property type="match status" value="1"/>
</dbReference>
<dbReference type="InterPro" id="IPR003594">
    <property type="entry name" value="HATPase_dom"/>
</dbReference>
<dbReference type="InterPro" id="IPR003661">
    <property type="entry name" value="HisK_dim/P_dom"/>
</dbReference>
<proteinExistence type="predicted"/>
<dbReference type="GO" id="GO:0005886">
    <property type="term" value="C:plasma membrane"/>
    <property type="evidence" value="ECO:0007669"/>
    <property type="project" value="UniProtKB-SubCell"/>
</dbReference>
<evidence type="ECO:0000259" key="14">
    <source>
        <dbReference type="PROSITE" id="PS50885"/>
    </source>
</evidence>
<keyword evidence="7 15" id="KW-0418">Kinase</keyword>
<feature type="domain" description="Histidine kinase" evidence="13">
    <location>
        <begin position="259"/>
        <end position="472"/>
    </location>
</feature>
<evidence type="ECO:0000256" key="11">
    <source>
        <dbReference type="SAM" id="MobiDB-lite"/>
    </source>
</evidence>
<dbReference type="SUPFAM" id="SSF158472">
    <property type="entry name" value="HAMP domain-like"/>
    <property type="match status" value="1"/>
</dbReference>
<dbReference type="Proteomes" id="UP001139207">
    <property type="component" value="Unassembled WGS sequence"/>
</dbReference>
<keyword evidence="5" id="KW-0808">Transferase</keyword>
<evidence type="ECO:0000256" key="3">
    <source>
        <dbReference type="ARBA" id="ARBA00012438"/>
    </source>
</evidence>
<dbReference type="SUPFAM" id="SSF47384">
    <property type="entry name" value="Homodimeric domain of signal transducing histidine kinase"/>
    <property type="match status" value="1"/>
</dbReference>
<dbReference type="SUPFAM" id="SSF55874">
    <property type="entry name" value="ATPase domain of HSP90 chaperone/DNA topoisomerase II/histidine kinase"/>
    <property type="match status" value="1"/>
</dbReference>
<comment type="catalytic activity">
    <reaction evidence="1">
        <text>ATP + protein L-histidine = ADP + protein N-phospho-L-histidine.</text>
        <dbReference type="EC" id="2.7.13.3"/>
    </reaction>
</comment>
<dbReference type="SMART" id="SM00387">
    <property type="entry name" value="HATPase_c"/>
    <property type="match status" value="1"/>
</dbReference>
<dbReference type="PANTHER" id="PTHR45436">
    <property type="entry name" value="SENSOR HISTIDINE KINASE YKOH"/>
    <property type="match status" value="1"/>
</dbReference>
<feature type="region of interest" description="Disordered" evidence="11">
    <location>
        <begin position="467"/>
        <end position="487"/>
    </location>
</feature>
<dbReference type="InterPro" id="IPR003660">
    <property type="entry name" value="HAMP_dom"/>
</dbReference>
<evidence type="ECO:0000256" key="12">
    <source>
        <dbReference type="SAM" id="Phobius"/>
    </source>
</evidence>
<dbReference type="Pfam" id="PF00672">
    <property type="entry name" value="HAMP"/>
    <property type="match status" value="1"/>
</dbReference>
<dbReference type="InterPro" id="IPR036890">
    <property type="entry name" value="HATPase_C_sf"/>
</dbReference>
<evidence type="ECO:0000313" key="16">
    <source>
        <dbReference type="Proteomes" id="UP001139207"/>
    </source>
</evidence>
<dbReference type="RefSeq" id="WP_244803460.1">
    <property type="nucleotide sequence ID" value="NZ_JALIEA010000010.1"/>
</dbReference>
<keyword evidence="10 12" id="KW-0472">Membrane</keyword>
<accession>A0A9X1WEK4</accession>
<dbReference type="Gene3D" id="6.10.340.10">
    <property type="match status" value="1"/>
</dbReference>
<dbReference type="CDD" id="cd00075">
    <property type="entry name" value="HATPase"/>
    <property type="match status" value="1"/>
</dbReference>
<evidence type="ECO:0000256" key="5">
    <source>
        <dbReference type="ARBA" id="ARBA00022679"/>
    </source>
</evidence>
<comment type="caution">
    <text evidence="15">The sequence shown here is derived from an EMBL/GenBank/DDBJ whole genome shotgun (WGS) entry which is preliminary data.</text>
</comment>
<keyword evidence="4" id="KW-0597">Phosphoprotein</keyword>
<dbReference type="InterPro" id="IPR050428">
    <property type="entry name" value="TCS_sensor_his_kinase"/>
</dbReference>
<evidence type="ECO:0000256" key="6">
    <source>
        <dbReference type="ARBA" id="ARBA00022692"/>
    </source>
</evidence>
<evidence type="ECO:0000256" key="10">
    <source>
        <dbReference type="ARBA" id="ARBA00023136"/>
    </source>
</evidence>
<feature type="transmembrane region" description="Helical" evidence="12">
    <location>
        <begin position="6"/>
        <end position="27"/>
    </location>
</feature>
<gene>
    <name evidence="15" type="ORF">MUN33_02475</name>
</gene>
<feature type="domain" description="HAMP" evidence="14">
    <location>
        <begin position="199"/>
        <end position="251"/>
    </location>
</feature>
<dbReference type="SMART" id="SM00304">
    <property type="entry name" value="HAMP"/>
    <property type="match status" value="1"/>
</dbReference>
<dbReference type="SMART" id="SM00388">
    <property type="entry name" value="HisKA"/>
    <property type="match status" value="1"/>
</dbReference>
<evidence type="ECO:0000313" key="15">
    <source>
        <dbReference type="EMBL" id="MCJ7857584.1"/>
    </source>
</evidence>
<comment type="subcellular location">
    <subcellularLocation>
        <location evidence="2">Cell membrane</location>
    </subcellularLocation>
</comment>
<evidence type="ECO:0000259" key="13">
    <source>
        <dbReference type="PROSITE" id="PS50109"/>
    </source>
</evidence>
<dbReference type="GO" id="GO:0000155">
    <property type="term" value="F:phosphorelay sensor kinase activity"/>
    <property type="evidence" value="ECO:0007669"/>
    <property type="project" value="InterPro"/>
</dbReference>
<keyword evidence="8 12" id="KW-1133">Transmembrane helix</keyword>
<dbReference type="InterPro" id="IPR004358">
    <property type="entry name" value="Sig_transdc_His_kin-like_C"/>
</dbReference>
<dbReference type="AlphaFoldDB" id="A0A9X1WEK4"/>
<organism evidence="15 16">
    <name type="scientific">Corynebacterium kalidii</name>
    <dbReference type="NCBI Taxonomy" id="2931982"/>
    <lineage>
        <taxon>Bacteria</taxon>
        <taxon>Bacillati</taxon>
        <taxon>Actinomycetota</taxon>
        <taxon>Actinomycetes</taxon>
        <taxon>Mycobacteriales</taxon>
        <taxon>Corynebacteriaceae</taxon>
        <taxon>Corynebacterium</taxon>
    </lineage>
</organism>
<dbReference type="PROSITE" id="PS50885">
    <property type="entry name" value="HAMP"/>
    <property type="match status" value="1"/>
</dbReference>
<dbReference type="PRINTS" id="PR00344">
    <property type="entry name" value="BCTRLSENSOR"/>
</dbReference>
<evidence type="ECO:0000256" key="8">
    <source>
        <dbReference type="ARBA" id="ARBA00022989"/>
    </source>
</evidence>
<evidence type="ECO:0000256" key="2">
    <source>
        <dbReference type="ARBA" id="ARBA00004236"/>
    </source>
</evidence>
<protein>
    <recommendedName>
        <fullName evidence="3">histidine kinase</fullName>
        <ecNumber evidence="3">2.7.13.3</ecNumber>
    </recommendedName>
</protein>
<dbReference type="Pfam" id="PF02518">
    <property type="entry name" value="HATPase_c"/>
    <property type="match status" value="1"/>
</dbReference>
<dbReference type="InterPro" id="IPR005467">
    <property type="entry name" value="His_kinase_dom"/>
</dbReference>
<dbReference type="Gene3D" id="3.30.565.10">
    <property type="entry name" value="Histidine kinase-like ATPase, C-terminal domain"/>
    <property type="match status" value="1"/>
</dbReference>
<dbReference type="Gene3D" id="1.10.287.130">
    <property type="match status" value="1"/>
</dbReference>
<keyword evidence="9" id="KW-0902">Two-component regulatory system</keyword>
<dbReference type="InterPro" id="IPR036097">
    <property type="entry name" value="HisK_dim/P_sf"/>
</dbReference>
<name>A0A9X1WEK4_9CORY</name>
<feature type="transmembrane region" description="Helical" evidence="12">
    <location>
        <begin position="180"/>
        <end position="203"/>
    </location>
</feature>
<reference evidence="15" key="1">
    <citation type="submission" date="2022-04" db="EMBL/GenBank/DDBJ databases">
        <title>Corynebacterium kalidii LD5P10.</title>
        <authorList>
            <person name="Sun J.Q."/>
        </authorList>
    </citation>
    <scope>NUCLEOTIDE SEQUENCE</scope>
    <source>
        <strain evidence="15">LD5P10</strain>
    </source>
</reference>
<evidence type="ECO:0000256" key="7">
    <source>
        <dbReference type="ARBA" id="ARBA00022777"/>
    </source>
</evidence>
<dbReference type="CDD" id="cd00082">
    <property type="entry name" value="HisKA"/>
    <property type="match status" value="1"/>
</dbReference>
<dbReference type="PROSITE" id="PS50109">
    <property type="entry name" value="HIS_KIN"/>
    <property type="match status" value="1"/>
</dbReference>